<proteinExistence type="predicted"/>
<accession>A0A7R8V3K1</accession>
<sequence>MESPRGCTDFPTPESPIVTENGRLCSVPVREVTGNAYILEFYPEINISREMFHGSSLKSMDDRRSLMIPVNEPLIKRITRTFFEEGLMEALEEAASPQSSSISPVTSSVAKYALRLLVLLRKLRRTVHPHLREEGIESIAKYSETRDWQKSYIRCIRWHPNCFKIAVASCDDSIRVYTDEPTVVPILKSGTQKCITSMAWRPYSAAELAVGCQVGVLLWSMDPNLHITRPLSQANLLKHPNFNPVTSVEWSPDGCLLATSSINDTDILIWDVDRCRNVPLKRVGLPCSFLKWSPDGVRMFSSTVGNVFRVWATDKWVPERWTIAKGSIQSAAWSPCGSFLLFVTTEEPILYRLQFVEEQIFTSSSLSKQALPIADLSKIEVGVRTVGGMPQSIAWDPNGQYLAIIFKDSPNVVVFATSIHKHQFSISPSCFITGIGVEFPSYICFQSKNRKNSDSVLTIGWSSGRAQYFPFANM</sequence>
<dbReference type="InterPro" id="IPR015943">
    <property type="entry name" value="WD40/YVTN_repeat-like_dom_sf"/>
</dbReference>
<dbReference type="OrthoDB" id="411991at2759"/>
<dbReference type="InterPro" id="IPR057403">
    <property type="entry name" value="Beta-prop_Aladin"/>
</dbReference>
<feature type="domain" description="Aladin seven-bladed propeller" evidence="1">
    <location>
        <begin position="136"/>
        <end position="471"/>
    </location>
</feature>
<protein>
    <recommendedName>
        <fullName evidence="1">Aladin seven-bladed propeller domain-containing protein</fullName>
    </recommendedName>
</protein>
<dbReference type="AlphaFoldDB" id="A0A7R8V3K1"/>
<dbReference type="GO" id="GO:0006913">
    <property type="term" value="P:nucleocytoplasmic transport"/>
    <property type="evidence" value="ECO:0007669"/>
    <property type="project" value="TreeGrafter"/>
</dbReference>
<dbReference type="Gene3D" id="2.130.10.10">
    <property type="entry name" value="YVTN repeat-like/Quinoprotein amine dehydrogenase"/>
    <property type="match status" value="2"/>
</dbReference>
<dbReference type="GO" id="GO:0005643">
    <property type="term" value="C:nuclear pore"/>
    <property type="evidence" value="ECO:0007669"/>
    <property type="project" value="TreeGrafter"/>
</dbReference>
<evidence type="ECO:0000313" key="2">
    <source>
        <dbReference type="EMBL" id="CAD7091015.1"/>
    </source>
</evidence>
<reference evidence="2 3" key="1">
    <citation type="submission" date="2020-11" db="EMBL/GenBank/DDBJ databases">
        <authorList>
            <person name="Wallbank WR R."/>
            <person name="Pardo Diaz C."/>
            <person name="Kozak K."/>
            <person name="Martin S."/>
            <person name="Jiggins C."/>
            <person name="Moest M."/>
            <person name="Warren A I."/>
            <person name="Generalovic N T."/>
            <person name="Byers J.R.P. K."/>
            <person name="Montejo-Kovacevich G."/>
            <person name="Yen C E."/>
        </authorList>
    </citation>
    <scope>NUCLEOTIDE SEQUENCE [LARGE SCALE GENOMIC DNA]</scope>
</reference>
<dbReference type="PANTHER" id="PTHR14494:SF0">
    <property type="entry name" value="ALADIN"/>
    <property type="match status" value="1"/>
</dbReference>
<name>A0A7R8V3K1_HERIL</name>
<dbReference type="InterPro" id="IPR045139">
    <property type="entry name" value="Aladin"/>
</dbReference>
<evidence type="ECO:0000259" key="1">
    <source>
        <dbReference type="Pfam" id="PF25460"/>
    </source>
</evidence>
<dbReference type="PANTHER" id="PTHR14494">
    <property type="entry name" value="ALADIN/ADRACALIN/AAAS"/>
    <property type="match status" value="1"/>
</dbReference>
<dbReference type="InterPro" id="IPR001680">
    <property type="entry name" value="WD40_rpt"/>
</dbReference>
<evidence type="ECO:0000313" key="3">
    <source>
        <dbReference type="Proteomes" id="UP000594454"/>
    </source>
</evidence>
<dbReference type="FunCoup" id="A0A7R8V3K1">
    <property type="interactions" value="1716"/>
</dbReference>
<gene>
    <name evidence="2" type="ORF">HERILL_LOCUS13465</name>
</gene>
<dbReference type="SUPFAM" id="SSF101908">
    <property type="entry name" value="Putative isomerase YbhE"/>
    <property type="match status" value="1"/>
</dbReference>
<dbReference type="OMA" id="FQPLYKD"/>
<dbReference type="InParanoid" id="A0A7R8V3K1"/>
<keyword evidence="3" id="KW-1185">Reference proteome</keyword>
<dbReference type="Proteomes" id="UP000594454">
    <property type="component" value="Chromosome 5"/>
</dbReference>
<dbReference type="EMBL" id="LR899013">
    <property type="protein sequence ID" value="CAD7091015.1"/>
    <property type="molecule type" value="Genomic_DNA"/>
</dbReference>
<dbReference type="SMART" id="SM00320">
    <property type="entry name" value="WD40"/>
    <property type="match status" value="4"/>
</dbReference>
<organism evidence="2 3">
    <name type="scientific">Hermetia illucens</name>
    <name type="common">Black soldier fly</name>
    <dbReference type="NCBI Taxonomy" id="343691"/>
    <lineage>
        <taxon>Eukaryota</taxon>
        <taxon>Metazoa</taxon>
        <taxon>Ecdysozoa</taxon>
        <taxon>Arthropoda</taxon>
        <taxon>Hexapoda</taxon>
        <taxon>Insecta</taxon>
        <taxon>Pterygota</taxon>
        <taxon>Neoptera</taxon>
        <taxon>Endopterygota</taxon>
        <taxon>Diptera</taxon>
        <taxon>Brachycera</taxon>
        <taxon>Stratiomyomorpha</taxon>
        <taxon>Stratiomyidae</taxon>
        <taxon>Hermetiinae</taxon>
        <taxon>Hermetia</taxon>
    </lineage>
</organism>
<dbReference type="Pfam" id="PF25460">
    <property type="entry name" value="Beta-prop_Aladin"/>
    <property type="match status" value="1"/>
</dbReference>